<dbReference type="SUPFAM" id="SSF48008">
    <property type="entry name" value="GntR ligand-binding domain-like"/>
    <property type="match status" value="1"/>
</dbReference>
<dbReference type="InterPro" id="IPR036388">
    <property type="entry name" value="WH-like_DNA-bd_sf"/>
</dbReference>
<dbReference type="PANTHER" id="PTHR43537">
    <property type="entry name" value="TRANSCRIPTIONAL REGULATOR, GNTR FAMILY"/>
    <property type="match status" value="1"/>
</dbReference>
<evidence type="ECO:0000313" key="6">
    <source>
        <dbReference type="Proteomes" id="UP001589795"/>
    </source>
</evidence>
<dbReference type="InterPro" id="IPR011711">
    <property type="entry name" value="GntR_C"/>
</dbReference>
<dbReference type="Gene3D" id="1.20.120.530">
    <property type="entry name" value="GntR ligand-binding domain-like"/>
    <property type="match status" value="1"/>
</dbReference>
<evidence type="ECO:0000256" key="1">
    <source>
        <dbReference type="ARBA" id="ARBA00023015"/>
    </source>
</evidence>
<dbReference type="Gene3D" id="1.10.10.10">
    <property type="entry name" value="Winged helix-like DNA-binding domain superfamily/Winged helix DNA-binding domain"/>
    <property type="match status" value="1"/>
</dbReference>
<dbReference type="SMART" id="SM00895">
    <property type="entry name" value="FCD"/>
    <property type="match status" value="1"/>
</dbReference>
<comment type="caution">
    <text evidence="5">The sequence shown here is derived from an EMBL/GenBank/DDBJ whole genome shotgun (WGS) entry which is preliminary data.</text>
</comment>
<evidence type="ECO:0000313" key="5">
    <source>
        <dbReference type="EMBL" id="MFC0201856.1"/>
    </source>
</evidence>
<dbReference type="Proteomes" id="UP001589795">
    <property type="component" value="Unassembled WGS sequence"/>
</dbReference>
<keyword evidence="3" id="KW-0804">Transcription</keyword>
<dbReference type="RefSeq" id="WP_265508172.1">
    <property type="nucleotide sequence ID" value="NZ_JAOTBE010000060.1"/>
</dbReference>
<keyword evidence="2" id="KW-0238">DNA-binding</keyword>
<dbReference type="PANTHER" id="PTHR43537:SF39">
    <property type="entry name" value="HTH-TYPE TRANSCRIPTIONAL REGULATOR MCBR"/>
    <property type="match status" value="1"/>
</dbReference>
<organism evidence="5 6">
    <name type="scientific">Paracoccus rhizosphaerae</name>
    <dbReference type="NCBI Taxonomy" id="1133347"/>
    <lineage>
        <taxon>Bacteria</taxon>
        <taxon>Pseudomonadati</taxon>
        <taxon>Pseudomonadota</taxon>
        <taxon>Alphaproteobacteria</taxon>
        <taxon>Rhodobacterales</taxon>
        <taxon>Paracoccaceae</taxon>
        <taxon>Paracoccus</taxon>
    </lineage>
</organism>
<accession>A0ABV6CM86</accession>
<reference evidence="5 6" key="1">
    <citation type="submission" date="2024-09" db="EMBL/GenBank/DDBJ databases">
        <authorList>
            <person name="Sun Q."/>
            <person name="Mori K."/>
        </authorList>
    </citation>
    <scope>NUCLEOTIDE SEQUENCE [LARGE SCALE GENOMIC DNA]</scope>
    <source>
        <strain evidence="5 6">CCM 7904</strain>
    </source>
</reference>
<name>A0ABV6CM86_9RHOB</name>
<evidence type="ECO:0000259" key="4">
    <source>
        <dbReference type="PROSITE" id="PS50949"/>
    </source>
</evidence>
<dbReference type="InterPro" id="IPR036390">
    <property type="entry name" value="WH_DNA-bd_sf"/>
</dbReference>
<gene>
    <name evidence="5" type="ORF">ACFFIZ_16460</name>
</gene>
<dbReference type="EMBL" id="JBHLWQ010000151">
    <property type="protein sequence ID" value="MFC0201856.1"/>
    <property type="molecule type" value="Genomic_DNA"/>
</dbReference>
<dbReference type="PROSITE" id="PS50949">
    <property type="entry name" value="HTH_GNTR"/>
    <property type="match status" value="1"/>
</dbReference>
<dbReference type="InterPro" id="IPR000524">
    <property type="entry name" value="Tscrpt_reg_HTH_GntR"/>
</dbReference>
<sequence>MFTSDFKPVKTRRTVQDQVYDQMREALVSGAFEAGQAFTIPALAEKFMTSHMPIREALRRLAAENALRISPAGTATVPSLDIDELRKIRQTRLILEPATAETAFDLITADDRTALGTLIETHRATGESGDIVAMLAANRAFHFRIYAASGNEVLVSQIENLWLRSGPYVRYLSDKMSELLQTSYKTGFTKYHEQMVAALDDGDKAGFKAAMADDITATHDLLLEFLSQD</sequence>
<feature type="domain" description="HTH gntR-type" evidence="4">
    <location>
        <begin position="13"/>
        <end position="80"/>
    </location>
</feature>
<protein>
    <submittedName>
        <fullName evidence="5">GntR family transcriptional regulator</fullName>
    </submittedName>
</protein>
<keyword evidence="6" id="KW-1185">Reference proteome</keyword>
<dbReference type="SMART" id="SM00345">
    <property type="entry name" value="HTH_GNTR"/>
    <property type="match status" value="1"/>
</dbReference>
<dbReference type="SUPFAM" id="SSF46785">
    <property type="entry name" value="Winged helix' DNA-binding domain"/>
    <property type="match status" value="1"/>
</dbReference>
<dbReference type="InterPro" id="IPR008920">
    <property type="entry name" value="TF_FadR/GntR_C"/>
</dbReference>
<keyword evidence="1" id="KW-0805">Transcription regulation</keyword>
<proteinExistence type="predicted"/>
<evidence type="ECO:0000256" key="3">
    <source>
        <dbReference type="ARBA" id="ARBA00023163"/>
    </source>
</evidence>
<dbReference type="Pfam" id="PF00392">
    <property type="entry name" value="GntR"/>
    <property type="match status" value="1"/>
</dbReference>
<dbReference type="Pfam" id="PF07729">
    <property type="entry name" value="FCD"/>
    <property type="match status" value="1"/>
</dbReference>
<evidence type="ECO:0000256" key="2">
    <source>
        <dbReference type="ARBA" id="ARBA00023125"/>
    </source>
</evidence>